<dbReference type="EMBL" id="CACTIH010010830">
    <property type="protein sequence ID" value="CAA3033790.1"/>
    <property type="molecule type" value="Genomic_DNA"/>
</dbReference>
<evidence type="ECO:0000313" key="1">
    <source>
        <dbReference type="EMBL" id="CAA3033790.1"/>
    </source>
</evidence>
<name>A0A8S0VND6_OLEEU</name>
<evidence type="ECO:0000313" key="2">
    <source>
        <dbReference type="Proteomes" id="UP000594638"/>
    </source>
</evidence>
<protein>
    <submittedName>
        <fullName evidence="1">Uncharacterized protein</fullName>
    </submittedName>
</protein>
<dbReference type="AlphaFoldDB" id="A0A8S0VND6"/>
<gene>
    <name evidence="1" type="ORF">OLEA9_A090893</name>
</gene>
<dbReference type="Proteomes" id="UP000594638">
    <property type="component" value="Unassembled WGS sequence"/>
</dbReference>
<comment type="caution">
    <text evidence="1">The sequence shown here is derived from an EMBL/GenBank/DDBJ whole genome shotgun (WGS) entry which is preliminary data.</text>
</comment>
<organism evidence="1 2">
    <name type="scientific">Olea europaea subsp. europaea</name>
    <dbReference type="NCBI Taxonomy" id="158383"/>
    <lineage>
        <taxon>Eukaryota</taxon>
        <taxon>Viridiplantae</taxon>
        <taxon>Streptophyta</taxon>
        <taxon>Embryophyta</taxon>
        <taxon>Tracheophyta</taxon>
        <taxon>Spermatophyta</taxon>
        <taxon>Magnoliopsida</taxon>
        <taxon>eudicotyledons</taxon>
        <taxon>Gunneridae</taxon>
        <taxon>Pentapetalae</taxon>
        <taxon>asterids</taxon>
        <taxon>lamiids</taxon>
        <taxon>Lamiales</taxon>
        <taxon>Oleaceae</taxon>
        <taxon>Oleeae</taxon>
        <taxon>Olea</taxon>
    </lineage>
</organism>
<sequence length="78" mass="8539">MTQLDLVSLSHFMVLEDPKQEEAKMPDLDTAELKEIAQDECLGNTAERALGKAVRKGLSKGRWIGVALDLLDSGQLLS</sequence>
<proteinExistence type="predicted"/>
<dbReference type="OrthoDB" id="1298727at2759"/>
<reference evidence="1 2" key="1">
    <citation type="submission" date="2019-12" db="EMBL/GenBank/DDBJ databases">
        <authorList>
            <person name="Alioto T."/>
            <person name="Alioto T."/>
            <person name="Gomez Garrido J."/>
        </authorList>
    </citation>
    <scope>NUCLEOTIDE SEQUENCE [LARGE SCALE GENOMIC DNA]</scope>
</reference>
<dbReference type="Gramene" id="OE9A090893T1">
    <property type="protein sequence ID" value="OE9A090893C1"/>
    <property type="gene ID" value="OE9A090893"/>
</dbReference>
<accession>A0A8S0VND6</accession>
<keyword evidence="2" id="KW-1185">Reference proteome</keyword>